<protein>
    <submittedName>
        <fullName evidence="1">Uncharacterized protein</fullName>
    </submittedName>
</protein>
<evidence type="ECO:0000313" key="1">
    <source>
        <dbReference type="EMBL" id="KAK9823448.1"/>
    </source>
</evidence>
<comment type="caution">
    <text evidence="1">The sequence shown here is derived from an EMBL/GenBank/DDBJ whole genome shotgun (WGS) entry which is preliminary data.</text>
</comment>
<reference evidence="1 2" key="1">
    <citation type="journal article" date="2024" name="Nat. Commun.">
        <title>Phylogenomics reveals the evolutionary origins of lichenization in chlorophyte algae.</title>
        <authorList>
            <person name="Puginier C."/>
            <person name="Libourel C."/>
            <person name="Otte J."/>
            <person name="Skaloud P."/>
            <person name="Haon M."/>
            <person name="Grisel S."/>
            <person name="Petersen M."/>
            <person name="Berrin J.G."/>
            <person name="Delaux P.M."/>
            <person name="Dal Grande F."/>
            <person name="Keller J."/>
        </authorList>
    </citation>
    <scope>NUCLEOTIDE SEQUENCE [LARGE SCALE GENOMIC DNA]</scope>
    <source>
        <strain evidence="1 2">SAG 2043</strain>
    </source>
</reference>
<name>A0AAW1QPV3_9CHLO</name>
<sequence>MPYPGNYPRRYTVSGVELYPATLRRHPHALTWRIITLDAGVTCEILVIRKNYVAGGQLMTQGVTPSANDGCFVENSYLATALVLQRS</sequence>
<keyword evidence="2" id="KW-1185">Reference proteome</keyword>
<dbReference type="EMBL" id="JALJOR010000002">
    <property type="protein sequence ID" value="KAK9823448.1"/>
    <property type="molecule type" value="Genomic_DNA"/>
</dbReference>
<gene>
    <name evidence="1" type="ORF">WJX72_002845</name>
</gene>
<dbReference type="AlphaFoldDB" id="A0AAW1QPV3"/>
<evidence type="ECO:0000313" key="2">
    <source>
        <dbReference type="Proteomes" id="UP001489004"/>
    </source>
</evidence>
<dbReference type="Proteomes" id="UP001489004">
    <property type="component" value="Unassembled WGS sequence"/>
</dbReference>
<proteinExistence type="predicted"/>
<accession>A0AAW1QPV3</accession>
<organism evidence="1 2">
    <name type="scientific">[Myrmecia] bisecta</name>
    <dbReference type="NCBI Taxonomy" id="41462"/>
    <lineage>
        <taxon>Eukaryota</taxon>
        <taxon>Viridiplantae</taxon>
        <taxon>Chlorophyta</taxon>
        <taxon>core chlorophytes</taxon>
        <taxon>Trebouxiophyceae</taxon>
        <taxon>Trebouxiales</taxon>
        <taxon>Trebouxiaceae</taxon>
        <taxon>Myrmecia</taxon>
    </lineage>
</organism>